<comment type="function">
    <text evidence="7 8">Cell wall formation. Catalyzes the addition of glutamate to the nucleotide precursor UDP-N-acetylmuramoyl-L-alanine (UMA).</text>
</comment>
<keyword evidence="7 8" id="KW-0573">Peptidoglycan synthesis</keyword>
<evidence type="ECO:0000313" key="12">
    <source>
        <dbReference type="Proteomes" id="UP001220064"/>
    </source>
</evidence>
<feature type="binding site" evidence="7">
    <location>
        <begin position="134"/>
        <end position="140"/>
    </location>
    <ligand>
        <name>ATP</name>
        <dbReference type="ChEBI" id="CHEBI:30616"/>
    </ligand>
</feature>
<organism evidence="11 12">
    <name type="scientific">Corynebacterium massiliense DSM 45435</name>
    <dbReference type="NCBI Taxonomy" id="1121364"/>
    <lineage>
        <taxon>Bacteria</taxon>
        <taxon>Bacillati</taxon>
        <taxon>Actinomycetota</taxon>
        <taxon>Actinomycetes</taxon>
        <taxon>Mycobacteriales</taxon>
        <taxon>Corynebacteriaceae</taxon>
        <taxon>Corynebacterium</taxon>
    </lineage>
</organism>
<dbReference type="NCBIfam" id="TIGR01087">
    <property type="entry name" value="murD"/>
    <property type="match status" value="1"/>
</dbReference>
<keyword evidence="6 7" id="KW-0067">ATP-binding</keyword>
<dbReference type="SUPFAM" id="SSF53623">
    <property type="entry name" value="MurD-like peptide ligases, catalytic domain"/>
    <property type="match status" value="1"/>
</dbReference>
<keyword evidence="4 7" id="KW-0436">Ligase</keyword>
<dbReference type="GO" id="GO:0008764">
    <property type="term" value="F:UDP-N-acetylmuramoylalanine-D-glutamate ligase activity"/>
    <property type="evidence" value="ECO:0007669"/>
    <property type="project" value="UniProtKB-EC"/>
</dbReference>
<dbReference type="Pfam" id="PF08245">
    <property type="entry name" value="Mur_ligase_M"/>
    <property type="match status" value="1"/>
</dbReference>
<dbReference type="InterPro" id="IPR013221">
    <property type="entry name" value="Mur_ligase_cen"/>
</dbReference>
<evidence type="ECO:0000256" key="8">
    <source>
        <dbReference type="RuleBase" id="RU003664"/>
    </source>
</evidence>
<feature type="domain" description="Mur ligase central" evidence="10">
    <location>
        <begin position="132"/>
        <end position="245"/>
    </location>
</feature>
<dbReference type="Pfam" id="PF02875">
    <property type="entry name" value="Mur_ligase_C"/>
    <property type="match status" value="1"/>
</dbReference>
<dbReference type="InterPro" id="IPR005762">
    <property type="entry name" value="MurD"/>
</dbReference>
<dbReference type="RefSeq" id="WP_051126779.1">
    <property type="nucleotide sequence ID" value="NZ_ATVG01000001.1"/>
</dbReference>
<dbReference type="PANTHER" id="PTHR43692">
    <property type="entry name" value="UDP-N-ACETYLMURAMOYLALANINE--D-GLUTAMATE LIGASE"/>
    <property type="match status" value="1"/>
</dbReference>
<dbReference type="Pfam" id="PF21799">
    <property type="entry name" value="MurD-like_N"/>
    <property type="match status" value="1"/>
</dbReference>
<dbReference type="EC" id="6.3.2.9" evidence="7 8"/>
<keyword evidence="12" id="KW-1185">Reference proteome</keyword>
<comment type="catalytic activity">
    <reaction evidence="7 8">
        <text>UDP-N-acetyl-alpha-D-muramoyl-L-alanine + D-glutamate + ATP = UDP-N-acetyl-alpha-D-muramoyl-L-alanyl-D-glutamate + ADP + phosphate + H(+)</text>
        <dbReference type="Rhea" id="RHEA:16429"/>
        <dbReference type="ChEBI" id="CHEBI:15378"/>
        <dbReference type="ChEBI" id="CHEBI:29986"/>
        <dbReference type="ChEBI" id="CHEBI:30616"/>
        <dbReference type="ChEBI" id="CHEBI:43474"/>
        <dbReference type="ChEBI" id="CHEBI:83898"/>
        <dbReference type="ChEBI" id="CHEBI:83900"/>
        <dbReference type="ChEBI" id="CHEBI:456216"/>
        <dbReference type="EC" id="6.3.2.9"/>
    </reaction>
</comment>
<proteinExistence type="inferred from homology"/>
<dbReference type="PANTHER" id="PTHR43692:SF1">
    <property type="entry name" value="UDP-N-ACETYLMURAMOYLALANINE--D-GLUTAMATE LIGASE"/>
    <property type="match status" value="1"/>
</dbReference>
<dbReference type="EMBL" id="CP063189">
    <property type="protein sequence ID" value="WCZ32847.1"/>
    <property type="molecule type" value="Genomic_DNA"/>
</dbReference>
<reference evidence="11 12" key="1">
    <citation type="submission" date="2020-10" db="EMBL/GenBank/DDBJ databases">
        <title>Complete genome sequence of Corynebacterium massiliense DSM 45435, type strain of Corynebacterium massiliense.</title>
        <authorList>
            <person name="Busche T."/>
            <person name="Kalinowski J."/>
            <person name="Ruckert C."/>
        </authorList>
    </citation>
    <scope>NUCLEOTIDE SEQUENCE [LARGE SCALE GENOMIC DNA]</scope>
    <source>
        <strain evidence="11 12">DSM 45435</strain>
    </source>
</reference>
<comment type="pathway">
    <text evidence="2 7 8">Cell wall biogenesis; peptidoglycan biosynthesis.</text>
</comment>
<dbReference type="SUPFAM" id="SSF53244">
    <property type="entry name" value="MurD-like peptide ligases, peptide-binding domain"/>
    <property type="match status" value="1"/>
</dbReference>
<evidence type="ECO:0000256" key="4">
    <source>
        <dbReference type="ARBA" id="ARBA00022598"/>
    </source>
</evidence>
<evidence type="ECO:0000259" key="10">
    <source>
        <dbReference type="Pfam" id="PF08245"/>
    </source>
</evidence>
<dbReference type="InterPro" id="IPR036565">
    <property type="entry name" value="Mur-like_cat_sf"/>
</dbReference>
<dbReference type="Proteomes" id="UP001220064">
    <property type="component" value="Chromosome"/>
</dbReference>
<evidence type="ECO:0000256" key="7">
    <source>
        <dbReference type="HAMAP-Rule" id="MF_00639"/>
    </source>
</evidence>
<comment type="subcellular location">
    <subcellularLocation>
        <location evidence="1 7 8">Cytoplasm</location>
    </subcellularLocation>
</comment>
<keyword evidence="7 8" id="KW-0133">Cell shape</keyword>
<feature type="domain" description="Mur ligase C-terminal" evidence="9">
    <location>
        <begin position="339"/>
        <end position="458"/>
    </location>
</feature>
<evidence type="ECO:0000256" key="3">
    <source>
        <dbReference type="ARBA" id="ARBA00022490"/>
    </source>
</evidence>
<keyword evidence="3 7" id="KW-0963">Cytoplasm</keyword>
<keyword evidence="7 8" id="KW-0132">Cell division</keyword>
<evidence type="ECO:0000256" key="6">
    <source>
        <dbReference type="ARBA" id="ARBA00022840"/>
    </source>
</evidence>
<keyword evidence="5 7" id="KW-0547">Nucleotide-binding</keyword>
<dbReference type="SUPFAM" id="SSF51984">
    <property type="entry name" value="MurCD N-terminal domain"/>
    <property type="match status" value="1"/>
</dbReference>
<dbReference type="HAMAP" id="MF_00639">
    <property type="entry name" value="MurD"/>
    <property type="match status" value="1"/>
</dbReference>
<name>A0ABY7UAH5_9CORY</name>
<dbReference type="InterPro" id="IPR036615">
    <property type="entry name" value="Mur_ligase_C_dom_sf"/>
</dbReference>
<gene>
    <name evidence="7 11" type="primary">murD</name>
    <name evidence="11" type="ORF">CMASS_07065</name>
</gene>
<comment type="similarity">
    <text evidence="7">Belongs to the MurCDEF family.</text>
</comment>
<dbReference type="InterPro" id="IPR004101">
    <property type="entry name" value="Mur_ligase_C"/>
</dbReference>
<dbReference type="Gene3D" id="3.40.1190.10">
    <property type="entry name" value="Mur-like, catalytic domain"/>
    <property type="match status" value="1"/>
</dbReference>
<evidence type="ECO:0000256" key="5">
    <source>
        <dbReference type="ARBA" id="ARBA00022741"/>
    </source>
</evidence>
<evidence type="ECO:0000259" key="9">
    <source>
        <dbReference type="Pfam" id="PF02875"/>
    </source>
</evidence>
<protein>
    <recommendedName>
        <fullName evidence="7 8">UDP-N-acetylmuramoylalanine--D-glutamate ligase</fullName>
        <ecNumber evidence="7 8">6.3.2.9</ecNumber>
    </recommendedName>
    <alternativeName>
        <fullName evidence="7">D-glutamic acid-adding enzyme</fullName>
    </alternativeName>
    <alternativeName>
        <fullName evidence="7">UDP-N-acetylmuramoyl-L-alanyl-D-glutamate synthetase</fullName>
    </alternativeName>
</protein>
<keyword evidence="7 8" id="KW-0131">Cell cycle</keyword>
<sequence>MDTATAPSATTRGLAGQHVVVTGAGVSGRGCVRTLVALGAAVTVVDANEENLARALSECPDAKGMTSDAALGNVRDGTLRPDFVVTSPGWRPDSPVLVAFQQHGIEVIGDVELAWRLDRAGRFGSPRTWLAVTGTNGKTTTTGMLAEIMQADAQATGRRAEPAGNIGRSVFELLADSDRVDVLVVELSSFQLHWSTTLAPHVGVLLNVAGDHLDWHGSLESYAAAKGKILSGEVAVLGRDDAAVVQQADRLRATGKLAETAFAFTLGAPEHGEVGVERGRLVDNGVAGEVADLGPATGIEPPGTAGLYDAAAAATAARAAGASARAVAAGLAAYSVDGHRGAVVARDGGVTYIDNSKATNPHAADAALSAADSVVWIAGGQLKGADVHEVIAKHGDRLRAVVLVGQDRNILAAALAENAPTVPVESIANTDPQGAMEEVAAAARRHAVAGDTVLLAPAAASLDMYSGMAQRGDMFAAAVARTCASQNS</sequence>
<dbReference type="Gene3D" id="3.40.50.720">
    <property type="entry name" value="NAD(P)-binding Rossmann-like Domain"/>
    <property type="match status" value="1"/>
</dbReference>
<evidence type="ECO:0000313" key="11">
    <source>
        <dbReference type="EMBL" id="WCZ32847.1"/>
    </source>
</evidence>
<dbReference type="Gene3D" id="3.90.190.20">
    <property type="entry name" value="Mur ligase, C-terminal domain"/>
    <property type="match status" value="1"/>
</dbReference>
<evidence type="ECO:0000256" key="1">
    <source>
        <dbReference type="ARBA" id="ARBA00004496"/>
    </source>
</evidence>
<accession>A0ABY7UAH5</accession>
<keyword evidence="7 8" id="KW-0961">Cell wall biogenesis/degradation</keyword>
<evidence type="ECO:0000256" key="2">
    <source>
        <dbReference type="ARBA" id="ARBA00004752"/>
    </source>
</evidence>